<keyword evidence="2" id="KW-1185">Reference proteome</keyword>
<name>J4GXH3_9APHY</name>
<dbReference type="EMBL" id="HE797394">
    <property type="protein sequence ID" value="CCM06560.1"/>
    <property type="molecule type" value="Genomic_DNA"/>
</dbReference>
<gene>
    <name evidence="1" type="ORF">FIBRA_08835</name>
</gene>
<protein>
    <submittedName>
        <fullName evidence="1">Uncharacterized protein</fullName>
    </submittedName>
</protein>
<reference evidence="1 2" key="1">
    <citation type="journal article" date="2012" name="Appl. Environ. Microbiol.">
        <title>Short-read sequencing for genomic analysis of the brown rot fungus Fibroporia radiculosa.</title>
        <authorList>
            <person name="Tang J.D."/>
            <person name="Perkins A.D."/>
            <person name="Sonstegard T.S."/>
            <person name="Schroeder S.G."/>
            <person name="Burgess S.C."/>
            <person name="Diehl S.V."/>
        </authorList>
    </citation>
    <scope>NUCLEOTIDE SEQUENCE [LARGE SCALE GENOMIC DNA]</scope>
    <source>
        <strain evidence="1 2">TFFH 294</strain>
    </source>
</reference>
<accession>J4GXH3</accession>
<proteinExistence type="predicted"/>
<organism evidence="1 2">
    <name type="scientific">Fibroporia radiculosa</name>
    <dbReference type="NCBI Taxonomy" id="599839"/>
    <lineage>
        <taxon>Eukaryota</taxon>
        <taxon>Fungi</taxon>
        <taxon>Dikarya</taxon>
        <taxon>Basidiomycota</taxon>
        <taxon>Agaricomycotina</taxon>
        <taxon>Agaricomycetes</taxon>
        <taxon>Polyporales</taxon>
        <taxon>Fibroporiaceae</taxon>
        <taxon>Fibroporia</taxon>
    </lineage>
</organism>
<dbReference type="InParanoid" id="J4GXH3"/>
<sequence length="55" mass="5718">MASETAGAVLTLSDFRTSVGNLGFYDGIWAYGANRFASSGQTIPSAFGESSLLKP</sequence>
<dbReference type="GeneID" id="24101460"/>
<evidence type="ECO:0000313" key="2">
    <source>
        <dbReference type="Proteomes" id="UP000006352"/>
    </source>
</evidence>
<dbReference type="Proteomes" id="UP000006352">
    <property type="component" value="Unassembled WGS sequence"/>
</dbReference>
<dbReference type="RefSeq" id="XP_012185843.1">
    <property type="nucleotide sequence ID" value="XM_012330453.1"/>
</dbReference>
<dbReference type="HOGENOM" id="CLU_3032331_0_0_1"/>
<dbReference type="AlphaFoldDB" id="J4GXH3"/>
<evidence type="ECO:0000313" key="1">
    <source>
        <dbReference type="EMBL" id="CCM06560.1"/>
    </source>
</evidence>